<keyword evidence="6" id="KW-1185">Reference proteome</keyword>
<comment type="subcellular location">
    <subcellularLocation>
        <location evidence="2">Cell outer membrane</location>
    </subcellularLocation>
</comment>
<comment type="caution">
    <text evidence="2">Lacks conserved residue(s) required for the propagation of feature annotation.</text>
</comment>
<comment type="similarity">
    <text evidence="2">Belongs to the LptD family.</text>
</comment>
<keyword evidence="2" id="KW-0472">Membrane</keyword>
<dbReference type="Pfam" id="PF04453">
    <property type="entry name" value="LptD"/>
    <property type="match status" value="1"/>
</dbReference>
<accession>A0AAW7MRG7</accession>
<evidence type="ECO:0000256" key="2">
    <source>
        <dbReference type="HAMAP-Rule" id="MF_01411"/>
    </source>
</evidence>
<comment type="subunit">
    <text evidence="2">Component of the lipopolysaccharide transport and assembly complex. Interacts with LptE and LptA.</text>
</comment>
<dbReference type="InterPro" id="IPR050218">
    <property type="entry name" value="LptD"/>
</dbReference>
<evidence type="ECO:0000256" key="1">
    <source>
        <dbReference type="ARBA" id="ARBA00022729"/>
    </source>
</evidence>
<dbReference type="Proteomes" id="UP001172791">
    <property type="component" value="Unassembled WGS sequence"/>
</dbReference>
<dbReference type="PANTHER" id="PTHR30189">
    <property type="entry name" value="LPS-ASSEMBLY PROTEIN"/>
    <property type="match status" value="1"/>
</dbReference>
<comment type="caution">
    <text evidence="4">The sequence shown here is derived from an EMBL/GenBank/DDBJ whole genome shotgun (WGS) entry which is preliminary data.</text>
</comment>
<dbReference type="GO" id="GO:0015920">
    <property type="term" value="P:lipopolysaccharide transport"/>
    <property type="evidence" value="ECO:0007669"/>
    <property type="project" value="InterPro"/>
</dbReference>
<dbReference type="GO" id="GO:0009279">
    <property type="term" value="C:cell outer membrane"/>
    <property type="evidence" value="ECO:0007669"/>
    <property type="project" value="UniProtKB-SubCell"/>
</dbReference>
<keyword evidence="1 2" id="KW-0732">Signal</keyword>
<dbReference type="PANTHER" id="PTHR30189:SF1">
    <property type="entry name" value="LPS-ASSEMBLY PROTEIN LPTD"/>
    <property type="match status" value="1"/>
</dbReference>
<dbReference type="AlphaFoldDB" id="A0AAW7MRG7"/>
<name>A0AAW7MRG7_9BURK</name>
<dbReference type="GO" id="GO:0043165">
    <property type="term" value="P:Gram-negative-bacterium-type cell outer membrane assembly"/>
    <property type="evidence" value="ECO:0007669"/>
    <property type="project" value="UniProtKB-UniRule"/>
</dbReference>
<evidence type="ECO:0000313" key="6">
    <source>
        <dbReference type="Proteomes" id="UP001172788"/>
    </source>
</evidence>
<dbReference type="Proteomes" id="UP001172788">
    <property type="component" value="Unassembled WGS sequence"/>
</dbReference>
<evidence type="ECO:0000313" key="7">
    <source>
        <dbReference type="Proteomes" id="UP001172791"/>
    </source>
</evidence>
<dbReference type="Gene3D" id="2.60.450.10">
    <property type="entry name" value="Lipopolysaccharide (LPS) transport protein A like domain"/>
    <property type="match status" value="1"/>
</dbReference>
<dbReference type="InterPro" id="IPR007543">
    <property type="entry name" value="LptD_C"/>
</dbReference>
<organism evidence="4 7">
    <name type="scientific">Pandoraea cepalis</name>
    <dbReference type="NCBI Taxonomy" id="2508294"/>
    <lineage>
        <taxon>Bacteria</taxon>
        <taxon>Pseudomonadati</taxon>
        <taxon>Pseudomonadota</taxon>
        <taxon>Betaproteobacteria</taxon>
        <taxon>Burkholderiales</taxon>
        <taxon>Burkholderiaceae</taxon>
        <taxon>Pandoraea</taxon>
    </lineage>
</organism>
<dbReference type="InterPro" id="IPR020889">
    <property type="entry name" value="LipoPS_assembly_LptD"/>
</dbReference>
<evidence type="ECO:0000313" key="4">
    <source>
        <dbReference type="EMBL" id="MDN4575369.1"/>
    </source>
</evidence>
<feature type="domain" description="LptD C-terminal" evidence="3">
    <location>
        <begin position="417"/>
        <end position="791"/>
    </location>
</feature>
<comment type="function">
    <text evidence="2">Together with LptE, is involved in the assembly of lipopolysaccharide (LPS) at the surface of the outer membrane.</text>
</comment>
<dbReference type="EMBL" id="QAIC01000041">
    <property type="protein sequence ID" value="MDN4575369.1"/>
    <property type="molecule type" value="Genomic_DNA"/>
</dbReference>
<proteinExistence type="inferred from homology"/>
<evidence type="ECO:0000313" key="5">
    <source>
        <dbReference type="EMBL" id="MDN4579439.1"/>
    </source>
</evidence>
<dbReference type="GO" id="GO:1990351">
    <property type="term" value="C:transporter complex"/>
    <property type="evidence" value="ECO:0007669"/>
    <property type="project" value="TreeGrafter"/>
</dbReference>
<keyword evidence="2" id="KW-0998">Cell outer membrane</keyword>
<protein>
    <recommendedName>
        <fullName evidence="2">LPS-assembly protein LptD</fullName>
    </recommendedName>
</protein>
<dbReference type="HAMAP" id="MF_01411">
    <property type="entry name" value="LPS_assembly_LptD"/>
    <property type="match status" value="1"/>
</dbReference>
<reference evidence="4" key="1">
    <citation type="submission" date="2018-04" db="EMBL/GenBank/DDBJ databases">
        <authorList>
            <person name="Jy Z."/>
        </authorList>
    </citation>
    <scope>NUCLEOTIDE SEQUENCE</scope>
    <source>
        <strain evidence="5">AS13</strain>
        <strain evidence="4">LA18</strain>
    </source>
</reference>
<dbReference type="EMBL" id="QAID01000042">
    <property type="protein sequence ID" value="MDN4579439.1"/>
    <property type="molecule type" value="Genomic_DNA"/>
</dbReference>
<sequence length="884" mass="97928">MSSANGSAMLASQWPRACRRESVALESAWEASETLAEAAGCAVMMGVVNVLPYNTRSCFPDALFLDLDRPSRMSRQRRADMRDWLPASGASIVTLFAYMPDKPVHTNDVSSLRRLMRARRKPLALLLSLPGVWCSLAGAQEAPPPDIAKSDGLVLRTVPALVDNPLGAGDDVPMYVRGMHLTGRTNVDATVDGDAEARKYRSFVKGDRLTYDQDSDEVVARGNARLSQGGNLFLGPEAHMYTGAGDGYMLTPTYKLVTGGGGKSERADVEASNVVTLQRGTYSACACTDDGKTPAWYIKASEFEFDQEQQEGTAYNGILFFQGVPILASPYLSFPTSNERRSGFLAPTFTQSSRTGFELATPYYFNIAPNRDLTLTPRFMTKRGVMLNGDFRYLEPTYAGLFHFEYLPKDRITGDARYTFTWQHSQSLGYGVNGYVNFTKVSDDTYPDDFGAGTNFQTGVQRVYNREAGLTWGYGNWSFLARVLKYQTLAPTAPQYESVPELSATYSKLDFHGFDFTMPIKYNRFQIASSTGQPNGERLYAQPTLSYPILTPGYFIVPKVIFNAAAYNIDYANGSTMQSSITRTVPTLSLDTGLTFERPLNLFGSAMRQTLEPRLFYVYTPYRNQSSIPIFDSAVSDFNLAEIFSENSFIGVDRIQDANRVTAALTSRLIDAESGVERGRVWYAQRYNFTRSLVTMPGGTPEDAGISDFLVGGSALLYRNITFSTAVQYSPSTSQFNRSDVGVTWRPGERRVFNVYYRYLRNPVPVVGQTALTVTPINQVELSGQWPITPRLGVVGRLNYSITDKTFIDALAGFEYDADCWAFRVGLQRYATNATTTTSRIFAQLELKGLTKSGNSATEAFKVGVPGYQAPPTNQIPSRFSNYE</sequence>
<gene>
    <name evidence="2" type="primary">lptD</name>
    <name evidence="4" type="ORF">DBA34_19180</name>
    <name evidence="5" type="ORF">DBB29_15090</name>
</gene>
<evidence type="ECO:0000259" key="3">
    <source>
        <dbReference type="Pfam" id="PF04453"/>
    </source>
</evidence>